<protein>
    <submittedName>
        <fullName evidence="2">Uncharacterized protein</fullName>
    </submittedName>
</protein>
<gene>
    <name evidence="2" type="ORF">Msi02_02610</name>
</gene>
<evidence type="ECO:0000313" key="3">
    <source>
        <dbReference type="Proteomes" id="UP000660454"/>
    </source>
</evidence>
<organism evidence="2 3">
    <name type="scientific">Microbispora siamensis</name>
    <dbReference type="NCBI Taxonomy" id="564413"/>
    <lineage>
        <taxon>Bacteria</taxon>
        <taxon>Bacillati</taxon>
        <taxon>Actinomycetota</taxon>
        <taxon>Actinomycetes</taxon>
        <taxon>Streptosporangiales</taxon>
        <taxon>Streptosporangiaceae</taxon>
        <taxon>Microbispora</taxon>
    </lineage>
</organism>
<proteinExistence type="predicted"/>
<evidence type="ECO:0000313" key="2">
    <source>
        <dbReference type="EMBL" id="GIH59444.1"/>
    </source>
</evidence>
<reference evidence="2 3" key="1">
    <citation type="submission" date="2021-01" db="EMBL/GenBank/DDBJ databases">
        <title>Whole genome shotgun sequence of Microbispora siamensis NBRC 104113.</title>
        <authorList>
            <person name="Komaki H."/>
            <person name="Tamura T."/>
        </authorList>
    </citation>
    <scope>NUCLEOTIDE SEQUENCE [LARGE SCALE GENOMIC DNA]</scope>
    <source>
        <strain evidence="2 3">NBRC 104113</strain>
    </source>
</reference>
<feature type="region of interest" description="Disordered" evidence="1">
    <location>
        <begin position="1"/>
        <end position="57"/>
    </location>
</feature>
<comment type="caution">
    <text evidence="2">The sequence shown here is derived from an EMBL/GenBank/DDBJ whole genome shotgun (WGS) entry which is preliminary data.</text>
</comment>
<dbReference type="EMBL" id="BOOF01000001">
    <property type="protein sequence ID" value="GIH59444.1"/>
    <property type="molecule type" value="Genomic_DNA"/>
</dbReference>
<feature type="compositionally biased region" description="Basic and acidic residues" evidence="1">
    <location>
        <begin position="26"/>
        <end position="49"/>
    </location>
</feature>
<accession>A0ABQ4GDF5</accession>
<name>A0ABQ4GDF5_9ACTN</name>
<sequence>MSPVPGGRVASCGRPETFESRMTTARAEKEARHSLRLPRRPERGIRAGRTEGTVKPSAALSDTPLTWVTLAIRRVTDRAKILLDPKWATMFACNCDHFHTDGGNMGVIAEAVTRVSKSPNRRSDIATSPLPLGVPFGVPLSTTEVRKDRPSVFGLSLSRPFAEVIEGLELEYNDELQLALESLAGPWDGSILPRMVTVAGSIEQTPATGTLIVSTGNQVCPDSDKDTDATDRDRD</sequence>
<keyword evidence="3" id="KW-1185">Reference proteome</keyword>
<evidence type="ECO:0000256" key="1">
    <source>
        <dbReference type="SAM" id="MobiDB-lite"/>
    </source>
</evidence>
<feature type="compositionally biased region" description="Basic and acidic residues" evidence="1">
    <location>
        <begin position="222"/>
        <end position="235"/>
    </location>
</feature>
<dbReference type="Proteomes" id="UP000660454">
    <property type="component" value="Unassembled WGS sequence"/>
</dbReference>
<feature type="region of interest" description="Disordered" evidence="1">
    <location>
        <begin position="213"/>
        <end position="235"/>
    </location>
</feature>